<organism evidence="1 2">
    <name type="scientific">Beauveria bassiana D1-5</name>
    <dbReference type="NCBI Taxonomy" id="1245745"/>
    <lineage>
        <taxon>Eukaryota</taxon>
        <taxon>Fungi</taxon>
        <taxon>Dikarya</taxon>
        <taxon>Ascomycota</taxon>
        <taxon>Pezizomycotina</taxon>
        <taxon>Sordariomycetes</taxon>
        <taxon>Hypocreomycetidae</taxon>
        <taxon>Hypocreales</taxon>
        <taxon>Cordycipitaceae</taxon>
        <taxon>Beauveria</taxon>
    </lineage>
</organism>
<evidence type="ECO:0000313" key="2">
    <source>
        <dbReference type="Proteomes" id="UP000030106"/>
    </source>
</evidence>
<name>A0A0A2VXM6_BEABA</name>
<reference evidence="1 2" key="1">
    <citation type="submission" date="2012-10" db="EMBL/GenBank/DDBJ databases">
        <title>Genome sequencing and analysis of entomopathogenic fungi Beauveria bassiana D1-5.</title>
        <authorList>
            <person name="Li Q."/>
            <person name="Wang L."/>
            <person name="Zhang Z."/>
            <person name="Wang Q."/>
            <person name="Ren J."/>
            <person name="Wang M."/>
            <person name="Xu W."/>
            <person name="Wang J."/>
            <person name="Lu Y."/>
            <person name="Du Q."/>
            <person name="Sun Z."/>
        </authorList>
    </citation>
    <scope>NUCLEOTIDE SEQUENCE [LARGE SCALE GENOMIC DNA]</scope>
    <source>
        <strain evidence="1 2">D1-5</strain>
    </source>
</reference>
<gene>
    <name evidence="1" type="ORF">BBAD15_g3515</name>
</gene>
<dbReference type="Proteomes" id="UP000030106">
    <property type="component" value="Unassembled WGS sequence"/>
</dbReference>
<dbReference type="EMBL" id="ANFO01000247">
    <property type="protein sequence ID" value="KGQ11112.1"/>
    <property type="molecule type" value="Genomic_DNA"/>
</dbReference>
<dbReference type="HOGENOM" id="CLU_1277422_0_0_1"/>
<comment type="caution">
    <text evidence="1">The sequence shown here is derived from an EMBL/GenBank/DDBJ whole genome shotgun (WGS) entry which is preliminary data.</text>
</comment>
<accession>A0A0A2VXM6</accession>
<sequence length="216" mass="23826">MRQRVAQIAFSLRHQRLTRKIDHVHNSTAENHRIRVKQVDAGGDGARRVVEQGNDKRLLSSKGKQLANLIRFLAGVVPAFQGNSRAHRLQATGVPAAAGEVHIALRDMAQFAGNAVSAGPWRAVQPDGKAHAGAKIGAEHLLVLQVILRDVERELQVYIPSKLDRAADSILQLGRQLVQFLRGKRQIRRGDNRTLVFAHQRREPHHHAATAGVKAA</sequence>
<proteinExistence type="predicted"/>
<protein>
    <submittedName>
        <fullName evidence="1">Uncharacterized protein</fullName>
    </submittedName>
</protein>
<dbReference type="AlphaFoldDB" id="A0A0A2VXM6"/>
<evidence type="ECO:0000313" key="1">
    <source>
        <dbReference type="EMBL" id="KGQ11112.1"/>
    </source>
</evidence>